<feature type="chain" id="PRO_5011480492" evidence="2">
    <location>
        <begin position="23"/>
        <end position="384"/>
    </location>
</feature>
<dbReference type="Gene3D" id="2.70.70.10">
    <property type="entry name" value="Glucose Permease (Domain IIA)"/>
    <property type="match status" value="1"/>
</dbReference>
<sequence length="384" mass="42779">MFRPRRLLALLLLAAASLPAPANDSVLQQKQSALDALRERIGELQKRMQSDQGQREALAEELEKAERRLADSQQALRKLNSRIAAQAQKLRETQQQQRQTQAQLDQRHAELGQQLRAAYVLGRQGQTQLLLNIDDVQRVGRNLSYYDYLQRAQLRLIADIQARAAELEQLAALEQQEQDELEALRRQQQSQLGELQSQRQDRAQVLDKVKARIADEQGDLAQLKADERAIRKLIESLKAAQRALPPEVAFSDSAFTRQKGKLPWPLRGPLLARYGQAKADGRLSWNGHWIGGAAGSPVKAVAPGRVAYVGWMHRYGLIVLVEHESGYFSLYGHCQSAAVAAGATISAGQVLAYAGDSGGYDQPGLYFEIRRGTEAVDPAQWLAR</sequence>
<evidence type="ECO:0000256" key="1">
    <source>
        <dbReference type="SAM" id="Coils"/>
    </source>
</evidence>
<protein>
    <submittedName>
        <fullName evidence="4">Septal ring factor EnvC, activator of murein hydrolases AmiA and AmiB</fullName>
    </submittedName>
</protein>
<dbReference type="AlphaFoldDB" id="A0A1H9EH20"/>
<name>A0A1H9EH20_9GAMM</name>
<feature type="domain" description="M23ase beta-sheet core" evidence="3">
    <location>
        <begin position="285"/>
        <end position="378"/>
    </location>
</feature>
<organism evidence="4 5">
    <name type="scientific">Solimonas aquatica</name>
    <dbReference type="NCBI Taxonomy" id="489703"/>
    <lineage>
        <taxon>Bacteria</taxon>
        <taxon>Pseudomonadati</taxon>
        <taxon>Pseudomonadota</taxon>
        <taxon>Gammaproteobacteria</taxon>
        <taxon>Nevskiales</taxon>
        <taxon>Nevskiaceae</taxon>
        <taxon>Solimonas</taxon>
    </lineage>
</organism>
<gene>
    <name evidence="4" type="ORF">SAMN04488038_10531</name>
</gene>
<feature type="coiled-coil region" evidence="1">
    <location>
        <begin position="27"/>
        <end position="107"/>
    </location>
</feature>
<dbReference type="InterPro" id="IPR011055">
    <property type="entry name" value="Dup_hybrid_motif"/>
</dbReference>
<dbReference type="OrthoDB" id="9784703at2"/>
<feature type="coiled-coil region" evidence="1">
    <location>
        <begin position="157"/>
        <end position="243"/>
    </location>
</feature>
<dbReference type="SUPFAM" id="SSF57997">
    <property type="entry name" value="Tropomyosin"/>
    <property type="match status" value="1"/>
</dbReference>
<dbReference type="InterPro" id="IPR016047">
    <property type="entry name" value="M23ase_b-sheet_dom"/>
</dbReference>
<dbReference type="InterPro" id="IPR050570">
    <property type="entry name" value="Cell_wall_metabolism_enzyme"/>
</dbReference>
<reference evidence="5" key="1">
    <citation type="submission" date="2016-10" db="EMBL/GenBank/DDBJ databases">
        <authorList>
            <person name="Varghese N."/>
            <person name="Submissions S."/>
        </authorList>
    </citation>
    <scope>NUCLEOTIDE SEQUENCE [LARGE SCALE GENOMIC DNA]</scope>
    <source>
        <strain evidence="5">DSM 25927</strain>
    </source>
</reference>
<evidence type="ECO:0000313" key="5">
    <source>
        <dbReference type="Proteomes" id="UP000199233"/>
    </source>
</evidence>
<accession>A0A1H9EH20</accession>
<dbReference type="FunFam" id="2.70.70.10:FF:000003">
    <property type="entry name" value="Murein hydrolase activator EnvC"/>
    <property type="match status" value="1"/>
</dbReference>
<keyword evidence="5" id="KW-1185">Reference proteome</keyword>
<dbReference type="EMBL" id="FOFS01000005">
    <property type="protein sequence ID" value="SEQ24872.1"/>
    <property type="molecule type" value="Genomic_DNA"/>
</dbReference>
<dbReference type="CDD" id="cd12797">
    <property type="entry name" value="M23_peptidase"/>
    <property type="match status" value="1"/>
</dbReference>
<dbReference type="PANTHER" id="PTHR21666:SF270">
    <property type="entry name" value="MUREIN HYDROLASE ACTIVATOR ENVC"/>
    <property type="match status" value="1"/>
</dbReference>
<keyword evidence="1" id="KW-0175">Coiled coil</keyword>
<evidence type="ECO:0000313" key="4">
    <source>
        <dbReference type="EMBL" id="SEQ24872.1"/>
    </source>
</evidence>
<keyword evidence="2" id="KW-0732">Signal</keyword>
<feature type="signal peptide" evidence="2">
    <location>
        <begin position="1"/>
        <end position="22"/>
    </location>
</feature>
<dbReference type="GO" id="GO:0004222">
    <property type="term" value="F:metalloendopeptidase activity"/>
    <property type="evidence" value="ECO:0007669"/>
    <property type="project" value="TreeGrafter"/>
</dbReference>
<proteinExistence type="predicted"/>
<dbReference type="PANTHER" id="PTHR21666">
    <property type="entry name" value="PEPTIDASE-RELATED"/>
    <property type="match status" value="1"/>
</dbReference>
<evidence type="ECO:0000256" key="2">
    <source>
        <dbReference type="SAM" id="SignalP"/>
    </source>
</evidence>
<dbReference type="SUPFAM" id="SSF51261">
    <property type="entry name" value="Duplicated hybrid motif"/>
    <property type="match status" value="1"/>
</dbReference>
<dbReference type="Gene3D" id="6.10.250.3150">
    <property type="match status" value="1"/>
</dbReference>
<dbReference type="RefSeq" id="WP_093283945.1">
    <property type="nucleotide sequence ID" value="NZ_FOFS01000005.1"/>
</dbReference>
<dbReference type="Pfam" id="PF01551">
    <property type="entry name" value="Peptidase_M23"/>
    <property type="match status" value="1"/>
</dbReference>
<evidence type="ECO:0000259" key="3">
    <source>
        <dbReference type="Pfam" id="PF01551"/>
    </source>
</evidence>
<dbReference type="STRING" id="489703.SAMN04488038_10531"/>
<dbReference type="Proteomes" id="UP000199233">
    <property type="component" value="Unassembled WGS sequence"/>
</dbReference>
<keyword evidence="4" id="KW-0378">Hydrolase</keyword>